<gene>
    <name evidence="1" type="ORF">METZ01_LOCUS155008</name>
</gene>
<dbReference type="Gene3D" id="2.60.120.620">
    <property type="entry name" value="q2cbj1_9rhob like domain"/>
    <property type="match status" value="1"/>
</dbReference>
<reference evidence="1" key="1">
    <citation type="submission" date="2018-05" db="EMBL/GenBank/DDBJ databases">
        <authorList>
            <person name="Lanie J.A."/>
            <person name="Ng W.-L."/>
            <person name="Kazmierczak K.M."/>
            <person name="Andrzejewski T.M."/>
            <person name="Davidsen T.M."/>
            <person name="Wayne K.J."/>
            <person name="Tettelin H."/>
            <person name="Glass J.I."/>
            <person name="Rusch D."/>
            <person name="Podicherti R."/>
            <person name="Tsui H.-C.T."/>
            <person name="Winkler M.E."/>
        </authorList>
    </citation>
    <scope>NUCLEOTIDE SEQUENCE</scope>
</reference>
<evidence type="ECO:0000313" key="1">
    <source>
        <dbReference type="EMBL" id="SVB02154.1"/>
    </source>
</evidence>
<name>A0A382ALA9_9ZZZZ</name>
<sequence length="211" mass="24487">MEILVSSKVPEELIGWLETELPKSVMSRLQSYIETAKKNPISLNDDLAGNISKSLTLKDKDDWFFKTILLALINKFMQTFPSYRRQVHTFTEGVPFCLDPFWVNFQKENEFNPLHDHSGVFSFVIWIKIPTDWREQHALPFIAASNSPCASDFEFHYTTMLGEIGRHTYCLDKKSEGFMLFFPAPLKHTVYPFYNCDKERISISGNLCLDN</sequence>
<dbReference type="InterPro" id="IPR012668">
    <property type="entry name" value="CHP02466"/>
</dbReference>
<dbReference type="EMBL" id="UINC01025830">
    <property type="protein sequence ID" value="SVB02154.1"/>
    <property type="molecule type" value="Genomic_DNA"/>
</dbReference>
<dbReference type="Pfam" id="PF13759">
    <property type="entry name" value="2OG-FeII_Oxy_5"/>
    <property type="match status" value="1"/>
</dbReference>
<organism evidence="1">
    <name type="scientific">marine metagenome</name>
    <dbReference type="NCBI Taxonomy" id="408172"/>
    <lineage>
        <taxon>unclassified sequences</taxon>
        <taxon>metagenomes</taxon>
        <taxon>ecological metagenomes</taxon>
    </lineage>
</organism>
<evidence type="ECO:0008006" key="2">
    <source>
        <dbReference type="Google" id="ProtNLM"/>
    </source>
</evidence>
<dbReference type="AlphaFoldDB" id="A0A382ALA9"/>
<accession>A0A382ALA9</accession>
<protein>
    <recommendedName>
        <fullName evidence="2">2OG-Fe(II) oxygenase</fullName>
    </recommendedName>
</protein>
<proteinExistence type="predicted"/>